<keyword evidence="2" id="KW-1185">Reference proteome</keyword>
<evidence type="ECO:0000313" key="2">
    <source>
        <dbReference type="Proteomes" id="UP000596276"/>
    </source>
</evidence>
<dbReference type="Proteomes" id="UP000596276">
    <property type="component" value="Chromosome 4"/>
</dbReference>
<dbReference type="EMBL" id="CP044618">
    <property type="protein sequence ID" value="QRD89491.1"/>
    <property type="molecule type" value="Genomic_DNA"/>
</dbReference>
<organism evidence="1 2">
    <name type="scientific">Aspergillus flavus (strain ATCC 200026 / FGSC A1120 / IAM 13836 / NRRL 3357 / JCM 12722 / SRRC 167)</name>
    <dbReference type="NCBI Taxonomy" id="332952"/>
    <lineage>
        <taxon>Eukaryota</taxon>
        <taxon>Fungi</taxon>
        <taxon>Dikarya</taxon>
        <taxon>Ascomycota</taxon>
        <taxon>Pezizomycotina</taxon>
        <taxon>Eurotiomycetes</taxon>
        <taxon>Eurotiomycetidae</taxon>
        <taxon>Eurotiales</taxon>
        <taxon>Aspergillaceae</taxon>
        <taxon>Aspergillus</taxon>
        <taxon>Aspergillus subgen. Circumdati</taxon>
    </lineage>
</organism>
<dbReference type="AlphaFoldDB" id="A0A7U2MTD3"/>
<gene>
    <name evidence="1" type="ORF">F9C07_1491698</name>
</gene>
<dbReference type="VEuPathDB" id="FungiDB:F9C07_1491698"/>
<name>A0A7U2MTD3_ASPFN</name>
<accession>A0A7U2MTD3</accession>
<protein>
    <submittedName>
        <fullName evidence="1">Uncharacterized protein</fullName>
    </submittedName>
</protein>
<proteinExistence type="predicted"/>
<evidence type="ECO:0000313" key="1">
    <source>
        <dbReference type="EMBL" id="QRD89491.1"/>
    </source>
</evidence>
<reference evidence="2" key="1">
    <citation type="journal article" date="2021" name="G3 (Bethesda)">
        <title>Chromosome assembled and annotated genome sequence of Aspergillus flavus NRRL 3357.</title>
        <authorList>
            <person name="Skerker J.M."/>
            <person name="Pianalto K.M."/>
            <person name="Mondo S.J."/>
            <person name="Yang K."/>
            <person name="Arkin A.P."/>
            <person name="Keller N.P."/>
            <person name="Grigoriev I.V."/>
            <person name="Louise Glass N.L."/>
        </authorList>
    </citation>
    <scope>NUCLEOTIDE SEQUENCE [LARGE SCALE GENOMIC DNA]</scope>
    <source>
        <strain evidence="2">ATCC 200026 / FGSC A1120 / IAM 13836 / NRRL 3357 / JCM 12722 / SRRC 167</strain>
    </source>
</reference>
<sequence>MIEDLLILSNTCIVFQQLAGWPNGKALDYESRDCRFDPCVGHPFFVWSFSCLHIAAAIFPR</sequence>